<dbReference type="InterPro" id="IPR000060">
    <property type="entry name" value="BCCT_transptr"/>
</dbReference>
<evidence type="ECO:0000256" key="4">
    <source>
        <dbReference type="ARBA" id="ARBA00022475"/>
    </source>
</evidence>
<keyword evidence="5 8" id="KW-0812">Transmembrane</keyword>
<feature type="transmembrane region" description="Helical" evidence="8">
    <location>
        <begin position="494"/>
        <end position="514"/>
    </location>
</feature>
<evidence type="ECO:0000313" key="9">
    <source>
        <dbReference type="EMBL" id="MFO7192495.1"/>
    </source>
</evidence>
<sequence>MSSPPKDHEAAAPPNAEVSALLPDGKDRALKTRVFIGSAVIILLIAGWAIISPSGAGAAIGTVVGWISQGFGWYYFLAATLFLVFVVYVALSRYGKIKLGPQHSTPDYGMFAWASMFFAAGIGVDLIFFSVAGPVTHYLTPPEGTPETIEAARQGVVWTLFHYGITGWAMYALMGMALAYFSFRHRLPLAVRSALYPLIGKRIHGAAGDAVDGAAMLGTIFGVAVSLGIGVVQLNYGLRLIFDLPENVAVQIALIAIAVGIATFSAVSGVDKGIRLISMLNVVLAIALMVYVSIYESPVRVLNSLVMNIGDYVSRFPSMTMNTFAFDPPVDWLNDWTLFFWAWWIAWAPFVGVFLARISRGRTIRQFIAATLIIPLLFTLAFLSVFGNAALRVIRDGNEEFGELAASAPEQGFFALLAEYPGLTFSAGLTVVVGLFLYVTSADSAALVMSNLSSHLRTPLTDGAPWLRIFWATATGLLTLGMLLAGGVDALTSATIVMGLPFSFVMFVIMWGLYRALKREGIREDAMISSLPASLSERVGIEPRGVHRSWRQRLARVVSYPDPDDARRFVADVARPALDDVCEELCDRGVPATVTEAPADDAGIDYVELSVPVDGEDDFVYRLWPRVAPTPTYALHRVSGADTYVRFEVFLTEGGQGYDVLGYGKEQLIGDVLDQYERHLEYLRLRTNDR</sequence>
<feature type="transmembrane region" description="Helical" evidence="8">
    <location>
        <begin position="423"/>
        <end position="448"/>
    </location>
</feature>
<name>A0ABD6FGV6_9PSEU</name>
<feature type="transmembrane region" description="Helical" evidence="8">
    <location>
        <begin position="214"/>
        <end position="236"/>
    </location>
</feature>
<feature type="transmembrane region" description="Helical" evidence="8">
    <location>
        <begin position="367"/>
        <end position="391"/>
    </location>
</feature>
<feature type="transmembrane region" description="Helical" evidence="8">
    <location>
        <begin position="469"/>
        <end position="488"/>
    </location>
</feature>
<dbReference type="Pfam" id="PF02028">
    <property type="entry name" value="BCCT"/>
    <property type="match status" value="1"/>
</dbReference>
<feature type="transmembrane region" description="Helical" evidence="8">
    <location>
        <begin position="71"/>
        <end position="91"/>
    </location>
</feature>
<accession>A0ABD6FGV6</accession>
<dbReference type="AlphaFoldDB" id="A0ABD6FGV6"/>
<dbReference type="PROSITE" id="PS01303">
    <property type="entry name" value="BCCT"/>
    <property type="match status" value="1"/>
</dbReference>
<keyword evidence="6 8" id="KW-1133">Transmembrane helix</keyword>
<dbReference type="PANTHER" id="PTHR30047:SF7">
    <property type="entry name" value="HIGH-AFFINITY CHOLINE TRANSPORT PROTEIN"/>
    <property type="match status" value="1"/>
</dbReference>
<feature type="transmembrane region" description="Helical" evidence="8">
    <location>
        <begin position="34"/>
        <end position="51"/>
    </location>
</feature>
<feature type="transmembrane region" description="Helical" evidence="8">
    <location>
        <begin position="274"/>
        <end position="294"/>
    </location>
</feature>
<reference evidence="9 10" key="1">
    <citation type="journal article" date="2021" name="BMC Genomics">
        <title>Genome-resolved metagenome and metatranscriptome analyses of thermophilic composting reveal key bacterial players and their metabolic interactions.</title>
        <authorList>
            <person name="Braga L.P.P."/>
            <person name="Pereira R.V."/>
            <person name="Martins L.F."/>
            <person name="Moura L.M.S."/>
            <person name="Sanchez F.B."/>
            <person name="Patane J.S.L."/>
            <person name="da Silva A.M."/>
            <person name="Setubal J.C."/>
        </authorList>
    </citation>
    <scope>NUCLEOTIDE SEQUENCE [LARGE SCALE GENOMIC DNA]</scope>
    <source>
        <strain evidence="9">ZC4RG45</strain>
    </source>
</reference>
<dbReference type="Proteomes" id="UP000249324">
    <property type="component" value="Unassembled WGS sequence"/>
</dbReference>
<dbReference type="NCBIfam" id="NF007399">
    <property type="entry name" value="PRK09928.1"/>
    <property type="match status" value="1"/>
</dbReference>
<dbReference type="PANTHER" id="PTHR30047">
    <property type="entry name" value="HIGH-AFFINITY CHOLINE TRANSPORT PROTEIN-RELATED"/>
    <property type="match status" value="1"/>
</dbReference>
<keyword evidence="3" id="KW-0813">Transport</keyword>
<evidence type="ECO:0000256" key="8">
    <source>
        <dbReference type="SAM" id="Phobius"/>
    </source>
</evidence>
<comment type="similarity">
    <text evidence="2">Belongs to the BCCT transporter (TC 2.A.15) family.</text>
</comment>
<proteinExistence type="inferred from homology"/>
<feature type="transmembrane region" description="Helical" evidence="8">
    <location>
        <begin position="111"/>
        <end position="132"/>
    </location>
</feature>
<evidence type="ECO:0000256" key="5">
    <source>
        <dbReference type="ARBA" id="ARBA00022692"/>
    </source>
</evidence>
<evidence type="ECO:0000256" key="3">
    <source>
        <dbReference type="ARBA" id="ARBA00022448"/>
    </source>
</evidence>
<dbReference type="InterPro" id="IPR018093">
    <property type="entry name" value="BCCT_CS"/>
</dbReference>
<gene>
    <name evidence="9" type="primary">betT</name>
    <name evidence="9" type="ORF">DIU77_009670</name>
</gene>
<comment type="caution">
    <text evidence="9">The sequence shown here is derived from an EMBL/GenBank/DDBJ whole genome shotgun (WGS) entry which is preliminary data.</text>
</comment>
<dbReference type="GO" id="GO:0005886">
    <property type="term" value="C:plasma membrane"/>
    <property type="evidence" value="ECO:0007669"/>
    <property type="project" value="UniProtKB-SubCell"/>
</dbReference>
<organism evidence="9 10">
    <name type="scientific">Thermocrispum agreste</name>
    <dbReference type="NCBI Taxonomy" id="37925"/>
    <lineage>
        <taxon>Bacteria</taxon>
        <taxon>Bacillati</taxon>
        <taxon>Actinomycetota</taxon>
        <taxon>Actinomycetes</taxon>
        <taxon>Pseudonocardiales</taxon>
        <taxon>Pseudonocardiaceae</taxon>
        <taxon>Thermocrispum</taxon>
    </lineage>
</organism>
<evidence type="ECO:0000256" key="6">
    <source>
        <dbReference type="ARBA" id="ARBA00022989"/>
    </source>
</evidence>
<evidence type="ECO:0000256" key="7">
    <source>
        <dbReference type="ARBA" id="ARBA00023136"/>
    </source>
</evidence>
<evidence type="ECO:0000256" key="1">
    <source>
        <dbReference type="ARBA" id="ARBA00004651"/>
    </source>
</evidence>
<feature type="transmembrane region" description="Helical" evidence="8">
    <location>
        <begin position="248"/>
        <end position="267"/>
    </location>
</feature>
<dbReference type="EMBL" id="QGUI02000103">
    <property type="protein sequence ID" value="MFO7192495.1"/>
    <property type="molecule type" value="Genomic_DNA"/>
</dbReference>
<evidence type="ECO:0000256" key="2">
    <source>
        <dbReference type="ARBA" id="ARBA00005658"/>
    </source>
</evidence>
<evidence type="ECO:0000313" key="10">
    <source>
        <dbReference type="Proteomes" id="UP000249324"/>
    </source>
</evidence>
<feature type="transmembrane region" description="Helical" evidence="8">
    <location>
        <begin position="160"/>
        <end position="183"/>
    </location>
</feature>
<keyword evidence="4" id="KW-1003">Cell membrane</keyword>
<feature type="transmembrane region" description="Helical" evidence="8">
    <location>
        <begin position="336"/>
        <end position="355"/>
    </location>
</feature>
<comment type="subcellular location">
    <subcellularLocation>
        <location evidence="1">Cell membrane</location>
        <topology evidence="1">Multi-pass membrane protein</topology>
    </subcellularLocation>
</comment>
<keyword evidence="7 8" id="KW-0472">Membrane</keyword>
<protein>
    <submittedName>
        <fullName evidence="9">Choline BCCT transporter BetT</fullName>
    </submittedName>
</protein>
<dbReference type="NCBIfam" id="TIGR00842">
    <property type="entry name" value="bcct"/>
    <property type="match status" value="1"/>
</dbReference>